<sequence>SSYSAVDWLVSCGTRSTAMCFQPGDCHFKDSEVGLLRFTLFGADECRYVFLRRCTIAMRNIDRCLRLVATMSYPRLHALITVIARQTASVMHAYVGDSGIFRWREENERRFCDALLQNRRAARAVPSELLLTYTVWAELFAKNFQTMLVVRGIVPPRGICIFPPPPSRTQYTSVQLPWSAPGVLQLSLMQRSSLSSTLSAVPIVHHQPFPRQKAHSTAVMVRPSNECGQNNLTNRYSQCSNKSPEETGGLGFKNKNSAPYGFMAMLGDENNVIAVVRKAELFWGYELASSLKFIWNPRNIQSKKNFADEVGHTSAIEMELGSSYLLNPLKSIWTPRKAEEVSWTGQELRRLKSEYICGPIFIHSEFCTVSSTDEVRQAAKERQRLDITIDEQANIMQRRQKESTRGYALRLTSSWTPKNTQKSLSASVMASEKHFNKSASPDGVRPRAKANTDNVVKHFPYSATFGRLKKTYGNLWDHPSVSASEAVNQSMNYNEISEEETYNACQTKEPTRNALTPSQGSSIQNVQGQESFLRCWHPETSVILPLYCGPLYLCNSCSRN</sequence>
<name>A0A915A0Q3_PARUN</name>
<dbReference type="Proteomes" id="UP000887569">
    <property type="component" value="Unplaced"/>
</dbReference>
<accession>A0A915A0Q3</accession>
<reference evidence="2" key="1">
    <citation type="submission" date="2022-11" db="UniProtKB">
        <authorList>
            <consortium name="WormBaseParasite"/>
        </authorList>
    </citation>
    <scope>IDENTIFICATION</scope>
</reference>
<evidence type="ECO:0000313" key="2">
    <source>
        <dbReference type="WBParaSite" id="PgE048_g003_t02"/>
    </source>
</evidence>
<dbReference type="AlphaFoldDB" id="A0A915A0Q3"/>
<proteinExistence type="predicted"/>
<protein>
    <submittedName>
        <fullName evidence="2">Uncharacterized protein</fullName>
    </submittedName>
</protein>
<dbReference type="WBParaSite" id="PgE048_g003_t02">
    <property type="protein sequence ID" value="PgE048_g003_t02"/>
    <property type="gene ID" value="PgE048_g003"/>
</dbReference>
<organism evidence="1 2">
    <name type="scientific">Parascaris univalens</name>
    <name type="common">Nematode worm</name>
    <dbReference type="NCBI Taxonomy" id="6257"/>
    <lineage>
        <taxon>Eukaryota</taxon>
        <taxon>Metazoa</taxon>
        <taxon>Ecdysozoa</taxon>
        <taxon>Nematoda</taxon>
        <taxon>Chromadorea</taxon>
        <taxon>Rhabditida</taxon>
        <taxon>Spirurina</taxon>
        <taxon>Ascaridomorpha</taxon>
        <taxon>Ascaridoidea</taxon>
        <taxon>Ascarididae</taxon>
        <taxon>Parascaris</taxon>
    </lineage>
</organism>
<evidence type="ECO:0000313" key="1">
    <source>
        <dbReference type="Proteomes" id="UP000887569"/>
    </source>
</evidence>
<keyword evidence="1" id="KW-1185">Reference proteome</keyword>